<keyword evidence="3" id="KW-0540">Nuclease</keyword>
<dbReference type="GO" id="GO:0003676">
    <property type="term" value="F:nucleic acid binding"/>
    <property type="evidence" value="ECO:0007669"/>
    <property type="project" value="InterPro"/>
</dbReference>
<gene>
    <name evidence="10" type="ORF">HU200_050542</name>
</gene>
<dbReference type="InterPro" id="IPR002156">
    <property type="entry name" value="RNaseH_domain"/>
</dbReference>
<dbReference type="Gene3D" id="3.30.70.270">
    <property type="match status" value="2"/>
</dbReference>
<keyword evidence="2" id="KW-0548">Nucleotidyltransferase</keyword>
<dbReference type="InterPro" id="IPR036397">
    <property type="entry name" value="RNaseH_sf"/>
</dbReference>
<feature type="region of interest" description="Disordered" evidence="8">
    <location>
        <begin position="1792"/>
        <end position="1823"/>
    </location>
</feature>
<evidence type="ECO:0000256" key="6">
    <source>
        <dbReference type="ARBA" id="ARBA00022918"/>
    </source>
</evidence>
<evidence type="ECO:0000256" key="3">
    <source>
        <dbReference type="ARBA" id="ARBA00022722"/>
    </source>
</evidence>
<dbReference type="GO" id="GO:0015074">
    <property type="term" value="P:DNA integration"/>
    <property type="evidence" value="ECO:0007669"/>
    <property type="project" value="InterPro"/>
</dbReference>
<feature type="coiled-coil region" evidence="7">
    <location>
        <begin position="2113"/>
        <end position="2140"/>
    </location>
</feature>
<dbReference type="PANTHER" id="PTHR48475:SF2">
    <property type="entry name" value="RIBONUCLEASE H"/>
    <property type="match status" value="1"/>
</dbReference>
<dbReference type="InterPro" id="IPR043502">
    <property type="entry name" value="DNA/RNA_pol_sf"/>
</dbReference>
<organism evidence="10 11">
    <name type="scientific">Digitaria exilis</name>
    <dbReference type="NCBI Taxonomy" id="1010633"/>
    <lineage>
        <taxon>Eukaryota</taxon>
        <taxon>Viridiplantae</taxon>
        <taxon>Streptophyta</taxon>
        <taxon>Embryophyta</taxon>
        <taxon>Tracheophyta</taxon>
        <taxon>Spermatophyta</taxon>
        <taxon>Magnoliopsida</taxon>
        <taxon>Liliopsida</taxon>
        <taxon>Poales</taxon>
        <taxon>Poaceae</taxon>
        <taxon>PACMAD clade</taxon>
        <taxon>Panicoideae</taxon>
        <taxon>Panicodae</taxon>
        <taxon>Paniceae</taxon>
        <taxon>Anthephorinae</taxon>
        <taxon>Digitaria</taxon>
    </lineage>
</organism>
<feature type="compositionally biased region" description="Basic and acidic residues" evidence="8">
    <location>
        <begin position="1283"/>
        <end position="1300"/>
    </location>
</feature>
<feature type="region of interest" description="Disordered" evidence="8">
    <location>
        <begin position="487"/>
        <end position="513"/>
    </location>
</feature>
<feature type="region of interest" description="Disordered" evidence="8">
    <location>
        <begin position="1263"/>
        <end position="1300"/>
    </location>
</feature>
<accession>A0A835AMP8</accession>
<keyword evidence="6" id="KW-0695">RNA-directed DNA polymerase</keyword>
<evidence type="ECO:0000256" key="7">
    <source>
        <dbReference type="SAM" id="Coils"/>
    </source>
</evidence>
<dbReference type="OrthoDB" id="779804at2759"/>
<dbReference type="SUPFAM" id="SSF56672">
    <property type="entry name" value="DNA/RNA polymerases"/>
    <property type="match status" value="1"/>
</dbReference>
<feature type="compositionally biased region" description="Basic and acidic residues" evidence="8">
    <location>
        <begin position="946"/>
        <end position="973"/>
    </location>
</feature>
<dbReference type="Pfam" id="PF00665">
    <property type="entry name" value="rve"/>
    <property type="match status" value="1"/>
</dbReference>
<dbReference type="InterPro" id="IPR001584">
    <property type="entry name" value="Integrase_cat-core"/>
</dbReference>
<keyword evidence="7" id="KW-0175">Coiled coil</keyword>
<evidence type="ECO:0000259" key="9">
    <source>
        <dbReference type="PROSITE" id="PS50994"/>
    </source>
</evidence>
<dbReference type="Proteomes" id="UP000636709">
    <property type="component" value="Unassembled WGS sequence"/>
</dbReference>
<keyword evidence="1" id="KW-0808">Transferase</keyword>
<evidence type="ECO:0000256" key="2">
    <source>
        <dbReference type="ARBA" id="ARBA00022695"/>
    </source>
</evidence>
<evidence type="ECO:0000313" key="11">
    <source>
        <dbReference type="Proteomes" id="UP000636709"/>
    </source>
</evidence>
<protein>
    <recommendedName>
        <fullName evidence="9">Integrase catalytic domain-containing protein</fullName>
    </recommendedName>
</protein>
<feature type="compositionally biased region" description="Polar residues" evidence="8">
    <location>
        <begin position="1803"/>
        <end position="1812"/>
    </location>
</feature>
<dbReference type="CDD" id="cd09279">
    <property type="entry name" value="RNase_HI_like"/>
    <property type="match status" value="1"/>
</dbReference>
<keyword evidence="4" id="KW-0255">Endonuclease</keyword>
<dbReference type="SUPFAM" id="SSF53098">
    <property type="entry name" value="Ribonuclease H-like"/>
    <property type="match status" value="2"/>
</dbReference>
<feature type="region of interest" description="Disordered" evidence="8">
    <location>
        <begin position="2195"/>
        <end position="2260"/>
    </location>
</feature>
<dbReference type="Gene3D" id="1.10.340.70">
    <property type="match status" value="1"/>
</dbReference>
<evidence type="ECO:0000256" key="8">
    <source>
        <dbReference type="SAM" id="MobiDB-lite"/>
    </source>
</evidence>
<sequence length="2330" mass="258050">MGGSNRPSMKEITDELGRLRKLSLHPGCSTLWMQHHIYSARNPRSGGRYLGCAKSSAIAQVRYGPTWRGVHVLSNYLAQHQERERELDLAVLLLPYPADLCRISTSPSCRPSLDIHLSELEDSVLAELKAEEIVVERLEPQRPNPPSNRDDLAPIRASPCSPHFAWRRRGRLGEEEREAAVGEGVMSSRRRWPWRARGGGVHDGGVEVVSSRRRRPWRAREGDDHGGPRGGEEWIWAAAGHHLFLGLLTDGGRRRGGGRGWEEAEVEGARRGRKWSSNNRYCPAILPTKFMRDLQLYRNPTCPASRYHPHLSHLAHVGSWIAGPTDMMPVNGGRARGGPDGEGLKAKGVRHLRPTRPSEGLRAKGVGHLRLARPPRGDSSGPAHIFVLVNTRCEMVGLGDRQFRLGATIRFGSLEFLVDELPTTHGGAPHLVLVNDSDCMATRAGQVPRGNQAVPSAESKAASAARATTAFSRSSIIVSRVGRERIVHHPDSGDNSTQALRAKHSGQSAEKVDVRSLKSEASALPFGLKNTSQVFFDLARRQAWKGLDRAHAKVRLLKYEGILGRYAAPDRGIWKYTSPGTSECCPTWECFTVVPPDDLTNGANGTEIWLTPEQIAAKRQELEDVRLALELEQAQLDANMEPAARARAHELFDRASQCIAAAMLLSRQLPQPSTHEERRVQNGLKTLLERATVQQAESSAGRRRYSGVGARDSRSPSPVDKKKPTDAQTLQRSKIGWALTATCGIPSRLDDRIARRNRRIVSRVHVEAEEDWDSSSDSDCLGLAAFSHEIRTVAIPPWFRLPTNFSKYDGETDPSVWLDDFKLACRAGALTKREDLNLGGLAEYLRRKLPRHLRLPGQEYLCRFSRQYNNLPDATDADALAALMGGTKSRILVNRIGKECPKTIKEVLDIATEEAQGEEARRDEPADEAGPPDCPEKKKKKKKKERQGDPLDPRDGRHKVNNEMTDPKDDDSPRQLLEGPCPNHATPIKHKYRECGLMRKFLMGRLDRVSPTSQTQGKGTTADTFLEPDECLMIFGGPEAQASKRHGKLMEHDVFTVHPTNQEYLRWFEASITFDHSDHPKYVSHPGKLPLVVASIIGKKRVSKVLMDGEGSLNILYASTLDALGWAPFYGVVPGKEAIPLGQITLPVPFGDRDNFYTEMLCFEVVDFDGSYDAILGRPCYAKFMAVPNYVYLKLKMPGPNCIIMVGTSPQAAYECEKESCALAAALVASRQLAKARTTVEASKELAVSQAAIDAIAEQASALEDQEGRAAQSDDGPTRKRAMREPETERQFHPSSDTKKESALIDCLRANIGMFAWVPADMPGIPREVAEHSLDIHQDAKPVRQPTRRCNEFKRKIIIEEVAKLLDAGFIREVVDSTAGCEALCFLDAYSGYHQNALKESDQLATSFMTPCGIYVDDIVVKSKRADDLVQDLEATFDRLGANRVKLNPEKCMFGVSKGLLLGFVVSARGIEPNPEKIAAITNMGPLSSVKDVQKLAGCLAALGRFVSRLGERGLPLCKLLKRQALDQLKHMLTEPPILRLFLYVAATTQVVSAVLVVEREEEGHALKIQHPVYYISEVLTESKTRYLHIQKMVYAILIAQRKLRHYFDAHHVTVVTEHALGEVINNREATGRIAKWSLKLTGYGISYTPRSTIKSQVLVDFVAEWTETQLPPPQPTLKTRVRVGVVFISPMGVMMRYAIRLHFPTSNNMAEYEALLAGLRIAKELGIHRLEARGDCRLVVDQVNGDAKCHNPKLAVYCEAARRAQEKFRGLGFVHLRREYNKVADDDSRFRRHRPSVDVNDEASTSGSNREQLPGPHGSLDPSRVVAAIARTNGGPTPYPESKAYRIIEGDLYRRGHNGVLQSCIPNEEGRSLSKDIHEGVCGHHTAPRSLGFYWPTVVTDAERIVRTCEGCQFYAKKTHLSAQALQTIPITWLFAVQGLDMVGPLPRAPGGFTHMFVTVDKSTKWIEARPLTKITSVQAVSFFHDILCQFGVPNTNIIDNGTQFTGKKFTRFCDDHEIEVAWAAVAHPRTNGQVERANGMVLQGLKPQIFSRLVKCIHKLGAKWVEELPSVLWSLRTTPTCGTSFSPFYMVYGTEAILPTDIDYGSLRVQAFDEEGNAANLEDIADQLEEAREVAVAQLEVLPRATIGDLVLRLAQDRRGFTKLSPPWEGPYTVARVLRPAVAALLPVTTLSPDPHNGVSHNPCPADTEGKGGLDESPHARLISGSTTGEPFGGSALETDAVTQPPETRLRGRSHRRKAFGATVTASPCYKFTTPRQLLKPSPWPPAGQIRWVGMSGTATLRQPMPPRLRLARLPSWTAGPASMPNRT</sequence>
<dbReference type="EMBL" id="JACEFO010002254">
    <property type="protein sequence ID" value="KAF8670522.1"/>
    <property type="molecule type" value="Genomic_DNA"/>
</dbReference>
<feature type="region of interest" description="Disordered" evidence="8">
    <location>
        <begin position="692"/>
        <end position="731"/>
    </location>
</feature>
<evidence type="ECO:0000256" key="4">
    <source>
        <dbReference type="ARBA" id="ARBA00022759"/>
    </source>
</evidence>
<feature type="region of interest" description="Disordered" evidence="8">
    <location>
        <begin position="914"/>
        <end position="985"/>
    </location>
</feature>
<reference evidence="10" key="1">
    <citation type="submission" date="2020-07" db="EMBL/GenBank/DDBJ databases">
        <title>Genome sequence and genetic diversity analysis of an under-domesticated orphan crop, white fonio (Digitaria exilis).</title>
        <authorList>
            <person name="Bennetzen J.L."/>
            <person name="Chen S."/>
            <person name="Ma X."/>
            <person name="Wang X."/>
            <person name="Yssel A.E.J."/>
            <person name="Chaluvadi S.R."/>
            <person name="Johnson M."/>
            <person name="Gangashetty P."/>
            <person name="Hamidou F."/>
            <person name="Sanogo M.D."/>
            <person name="Zwaenepoel A."/>
            <person name="Wallace J."/>
            <person name="Van De Peer Y."/>
            <person name="Van Deynze A."/>
        </authorList>
    </citation>
    <scope>NUCLEOTIDE SEQUENCE</scope>
    <source>
        <tissue evidence="10">Leaves</tissue>
    </source>
</reference>
<dbReference type="Pfam" id="PF17917">
    <property type="entry name" value="RT_RNaseH"/>
    <property type="match status" value="1"/>
</dbReference>
<feature type="compositionally biased region" description="Basic and acidic residues" evidence="8">
    <location>
        <begin position="711"/>
        <end position="725"/>
    </location>
</feature>
<evidence type="ECO:0000256" key="5">
    <source>
        <dbReference type="ARBA" id="ARBA00022801"/>
    </source>
</evidence>
<dbReference type="InterPro" id="IPR043128">
    <property type="entry name" value="Rev_trsase/Diguanyl_cyclase"/>
</dbReference>
<evidence type="ECO:0000256" key="1">
    <source>
        <dbReference type="ARBA" id="ARBA00022679"/>
    </source>
</evidence>
<dbReference type="CDD" id="cd01647">
    <property type="entry name" value="RT_LTR"/>
    <property type="match status" value="1"/>
</dbReference>
<dbReference type="InterPro" id="IPR012337">
    <property type="entry name" value="RNaseH-like_sf"/>
</dbReference>
<evidence type="ECO:0000313" key="10">
    <source>
        <dbReference type="EMBL" id="KAF8670522.1"/>
    </source>
</evidence>
<dbReference type="GO" id="GO:0003964">
    <property type="term" value="F:RNA-directed DNA polymerase activity"/>
    <property type="evidence" value="ECO:0007669"/>
    <property type="project" value="UniProtKB-KW"/>
</dbReference>
<dbReference type="GO" id="GO:0004523">
    <property type="term" value="F:RNA-DNA hybrid ribonuclease activity"/>
    <property type="evidence" value="ECO:0007669"/>
    <property type="project" value="InterPro"/>
</dbReference>
<name>A0A835AMP8_9POAL</name>
<dbReference type="PROSITE" id="PS50994">
    <property type="entry name" value="INTEGRASE"/>
    <property type="match status" value="1"/>
</dbReference>
<comment type="caution">
    <text evidence="10">The sequence shown here is derived from an EMBL/GenBank/DDBJ whole genome shotgun (WGS) entry which is preliminary data.</text>
</comment>
<dbReference type="PANTHER" id="PTHR48475">
    <property type="entry name" value="RIBONUCLEASE H"/>
    <property type="match status" value="1"/>
</dbReference>
<dbReference type="Gene3D" id="3.30.420.10">
    <property type="entry name" value="Ribonuclease H-like superfamily/Ribonuclease H"/>
    <property type="match status" value="2"/>
</dbReference>
<dbReference type="Pfam" id="PF13456">
    <property type="entry name" value="RVT_3"/>
    <property type="match status" value="1"/>
</dbReference>
<keyword evidence="11" id="KW-1185">Reference proteome</keyword>
<feature type="compositionally biased region" description="Basic and acidic residues" evidence="8">
    <location>
        <begin position="2210"/>
        <end position="2221"/>
    </location>
</feature>
<proteinExistence type="predicted"/>
<dbReference type="InterPro" id="IPR041373">
    <property type="entry name" value="RT_RNaseH"/>
</dbReference>
<feature type="domain" description="Integrase catalytic" evidence="9">
    <location>
        <begin position="1927"/>
        <end position="2097"/>
    </location>
</feature>
<keyword evidence="5" id="KW-0378">Hydrolase</keyword>